<accession>A0A7W8Q9B7</accession>
<dbReference type="AlphaFoldDB" id="A0A7W8Q9B7"/>
<evidence type="ECO:0000313" key="2">
    <source>
        <dbReference type="EMBL" id="MBB5426094.1"/>
    </source>
</evidence>
<evidence type="ECO:0000256" key="1">
    <source>
        <dbReference type="SAM" id="MobiDB-lite"/>
    </source>
</evidence>
<dbReference type="Proteomes" id="UP000592780">
    <property type="component" value="Unassembled WGS sequence"/>
</dbReference>
<name>A0A7W8Q9B7_PARAM</name>
<dbReference type="Gene3D" id="3.40.50.1820">
    <property type="entry name" value="alpha/beta hydrolase"/>
    <property type="match status" value="1"/>
</dbReference>
<comment type="caution">
    <text evidence="2">The sequence shown here is derived from an EMBL/GenBank/DDBJ whole genome shotgun (WGS) entry which is preliminary data.</text>
</comment>
<feature type="region of interest" description="Disordered" evidence="1">
    <location>
        <begin position="168"/>
        <end position="191"/>
    </location>
</feature>
<keyword evidence="3" id="KW-1185">Reference proteome</keyword>
<proteinExistence type="predicted"/>
<dbReference type="EMBL" id="JACHDD010000006">
    <property type="protein sequence ID" value="MBB5426094.1"/>
    <property type="molecule type" value="Genomic_DNA"/>
</dbReference>
<gene>
    <name evidence="2" type="ORF">HDG40_004267</name>
</gene>
<protein>
    <submittedName>
        <fullName evidence="2">Pimeloyl-ACP methyl ester carboxylesterase</fullName>
    </submittedName>
</protein>
<evidence type="ECO:0000313" key="3">
    <source>
        <dbReference type="Proteomes" id="UP000592780"/>
    </source>
</evidence>
<organism evidence="2 3">
    <name type="scientific">Paraburkholderia atlantica</name>
    <dbReference type="NCBI Taxonomy" id="2654982"/>
    <lineage>
        <taxon>Bacteria</taxon>
        <taxon>Pseudomonadati</taxon>
        <taxon>Pseudomonadota</taxon>
        <taxon>Betaproteobacteria</taxon>
        <taxon>Burkholderiales</taxon>
        <taxon>Burkholderiaceae</taxon>
        <taxon>Paraburkholderia</taxon>
    </lineage>
</organism>
<dbReference type="SUPFAM" id="SSF53474">
    <property type="entry name" value="alpha/beta-Hydrolases"/>
    <property type="match status" value="1"/>
</dbReference>
<dbReference type="InterPro" id="IPR029058">
    <property type="entry name" value="AB_hydrolase_fold"/>
</dbReference>
<dbReference type="RefSeq" id="WP_227717708.1">
    <property type="nucleotide sequence ID" value="NZ_JACHDD010000006.1"/>
</dbReference>
<sequence>MLLILHAFRDGLRTANLSPEVAAVSRWKYWRAPERVRALWLVNCQPGRNPAPDVVRATSRRIGTGQHEQVIAEFAGNAIPPEDVRSRTAFAQMAHDAGSDMFARQTDAAMTRPDRWSTLETSTIPTLLIWSKADRFVPVDVGLRIAKLVPHARSESKDAGIFQHWSGHRSARDAGSSSKLSAAEVQGIEVR</sequence>
<reference evidence="2 3" key="1">
    <citation type="submission" date="2020-08" db="EMBL/GenBank/DDBJ databases">
        <title>Genomic Encyclopedia of Type Strains, Phase IV (KMG-V): Genome sequencing to study the core and pangenomes of soil and plant-associated prokaryotes.</title>
        <authorList>
            <person name="Whitman W."/>
        </authorList>
    </citation>
    <scope>NUCLEOTIDE SEQUENCE [LARGE SCALE GENOMIC DNA]</scope>
    <source>
        <strain evidence="2 3">JPY158</strain>
    </source>
</reference>